<keyword evidence="2" id="KW-1185">Reference proteome</keyword>
<dbReference type="Proteomes" id="UP001165586">
    <property type="component" value="Unassembled WGS sequence"/>
</dbReference>
<sequence>MNHSARSRRGAASLRSRAAGIAAVLVACLLPLAAVGAIAYPAAAWAPPVGPPVCGYADADDAPIETVIASVTVHLRTFCHATSRGGMSASSAHGTVVIDSFGSLTYAADATFSGIDTITVTAITSREGTGPTTTFQVAVAEPAQAVDDEFSIDRGATLSGVSLLDNDKVTGVSGGWWIQAGATPTTHGVLTFDRLTGDLTYRPDPGFSGDDGFLYRLEAHGGVESNIARVTFHVY</sequence>
<organism evidence="1 2">
    <name type="scientific">Herbiconiux daphne</name>
    <dbReference type="NCBI Taxonomy" id="2970914"/>
    <lineage>
        <taxon>Bacteria</taxon>
        <taxon>Bacillati</taxon>
        <taxon>Actinomycetota</taxon>
        <taxon>Actinomycetes</taxon>
        <taxon>Micrococcales</taxon>
        <taxon>Microbacteriaceae</taxon>
        <taxon>Herbiconiux</taxon>
    </lineage>
</organism>
<gene>
    <name evidence="1" type="ORF">N1032_13165</name>
</gene>
<dbReference type="Pfam" id="PF17963">
    <property type="entry name" value="Big_9"/>
    <property type="match status" value="1"/>
</dbReference>
<dbReference type="EMBL" id="JANLCJ010000004">
    <property type="protein sequence ID" value="MCS5734689.1"/>
    <property type="molecule type" value="Genomic_DNA"/>
</dbReference>
<dbReference type="RefSeq" id="WP_259539554.1">
    <property type="nucleotide sequence ID" value="NZ_JANLCJ010000004.1"/>
</dbReference>
<name>A0ABT2H451_9MICO</name>
<reference evidence="1" key="1">
    <citation type="submission" date="2022-08" db="EMBL/GenBank/DDBJ databases">
        <authorList>
            <person name="Deng Y."/>
            <person name="Han X.-F."/>
            <person name="Zhang Y.-Q."/>
        </authorList>
    </citation>
    <scope>NUCLEOTIDE SEQUENCE</scope>
    <source>
        <strain evidence="1">CPCC 203386</strain>
    </source>
</reference>
<proteinExistence type="predicted"/>
<evidence type="ECO:0000313" key="1">
    <source>
        <dbReference type="EMBL" id="MCS5734689.1"/>
    </source>
</evidence>
<accession>A0ABT2H451</accession>
<protein>
    <submittedName>
        <fullName evidence="1">Cadherin-like domain-containing protein</fullName>
    </submittedName>
</protein>
<dbReference type="PROSITE" id="PS51257">
    <property type="entry name" value="PROKAR_LIPOPROTEIN"/>
    <property type="match status" value="1"/>
</dbReference>
<evidence type="ECO:0000313" key="2">
    <source>
        <dbReference type="Proteomes" id="UP001165586"/>
    </source>
</evidence>
<comment type="caution">
    <text evidence="1">The sequence shown here is derived from an EMBL/GenBank/DDBJ whole genome shotgun (WGS) entry which is preliminary data.</text>
</comment>
<dbReference type="Gene3D" id="2.60.40.3440">
    <property type="match status" value="1"/>
</dbReference>